<protein>
    <submittedName>
        <fullName evidence="2">DUF1990 domain-containing protein</fullName>
    </submittedName>
</protein>
<sequence>MTFTYAEVGATRTLPLPAGYSHLRHRARIGHGPQVFAAAVDAVLSWRMHRASGARVEAAGPAAPGTRATVSLGVGRLRFSAPCEVVWAEEGDA</sequence>
<evidence type="ECO:0000313" key="2">
    <source>
        <dbReference type="EMBL" id="NGN69387.1"/>
    </source>
</evidence>
<keyword evidence="3" id="KW-1185">Reference proteome</keyword>
<comment type="caution">
    <text evidence="2">The sequence shown here is derived from an EMBL/GenBank/DDBJ whole genome shotgun (WGS) entry which is preliminary data.</text>
</comment>
<feature type="domain" description="DUF1990" evidence="1">
    <location>
        <begin position="4"/>
        <end position="91"/>
    </location>
</feature>
<accession>A0A6G4UDG7</accession>
<dbReference type="EMBL" id="JAAKZV010000290">
    <property type="protein sequence ID" value="NGN69387.1"/>
    <property type="molecule type" value="Genomic_DNA"/>
</dbReference>
<reference evidence="2 3" key="1">
    <citation type="submission" date="2020-02" db="EMBL/GenBank/DDBJ databases">
        <title>Whole-genome analyses of novel actinobacteria.</title>
        <authorList>
            <person name="Sahin N."/>
        </authorList>
    </citation>
    <scope>NUCLEOTIDE SEQUENCE [LARGE SCALE GENOMIC DNA]</scope>
    <source>
        <strain evidence="2 3">A7024</strain>
    </source>
</reference>
<proteinExistence type="predicted"/>
<feature type="non-terminal residue" evidence="2">
    <location>
        <position position="93"/>
    </location>
</feature>
<dbReference type="InterPro" id="IPR018960">
    <property type="entry name" value="DUF1990"/>
</dbReference>
<gene>
    <name evidence="2" type="ORF">G5C51_36555</name>
</gene>
<dbReference type="RefSeq" id="WP_165244279.1">
    <property type="nucleotide sequence ID" value="NZ_JAAKZV010000290.1"/>
</dbReference>
<dbReference type="Proteomes" id="UP000481583">
    <property type="component" value="Unassembled WGS sequence"/>
</dbReference>
<organism evidence="2 3">
    <name type="scientific">Streptomyces coryli</name>
    <dbReference type="NCBI Taxonomy" id="1128680"/>
    <lineage>
        <taxon>Bacteria</taxon>
        <taxon>Bacillati</taxon>
        <taxon>Actinomycetota</taxon>
        <taxon>Actinomycetes</taxon>
        <taxon>Kitasatosporales</taxon>
        <taxon>Streptomycetaceae</taxon>
        <taxon>Streptomyces</taxon>
    </lineage>
</organism>
<dbReference type="AlphaFoldDB" id="A0A6G4UDG7"/>
<evidence type="ECO:0000259" key="1">
    <source>
        <dbReference type="Pfam" id="PF09348"/>
    </source>
</evidence>
<evidence type="ECO:0000313" key="3">
    <source>
        <dbReference type="Proteomes" id="UP000481583"/>
    </source>
</evidence>
<dbReference type="Pfam" id="PF09348">
    <property type="entry name" value="DUF1990"/>
    <property type="match status" value="1"/>
</dbReference>
<name>A0A6G4UDG7_9ACTN</name>